<dbReference type="EMBL" id="JAWRVE010000008">
    <property type="protein sequence ID" value="KAL1880129.1"/>
    <property type="molecule type" value="Genomic_DNA"/>
</dbReference>
<dbReference type="Proteomes" id="UP001583177">
    <property type="component" value="Unassembled WGS sequence"/>
</dbReference>
<gene>
    <name evidence="2" type="ORF">Daus18300_001492</name>
</gene>
<proteinExistence type="predicted"/>
<evidence type="ECO:0000313" key="2">
    <source>
        <dbReference type="EMBL" id="KAL1880129.1"/>
    </source>
</evidence>
<evidence type="ECO:0000256" key="1">
    <source>
        <dbReference type="SAM" id="MobiDB-lite"/>
    </source>
</evidence>
<comment type="caution">
    <text evidence="2">The sequence shown here is derived from an EMBL/GenBank/DDBJ whole genome shotgun (WGS) entry which is preliminary data.</text>
</comment>
<accession>A0ABR3XX78</accession>
<evidence type="ECO:0000313" key="3">
    <source>
        <dbReference type="Proteomes" id="UP001583177"/>
    </source>
</evidence>
<sequence length="189" mass="20124">MSEPERSAENADEGITAGRDGDVDHESVPATSTNDHDEYNDSANQTAIECHILVDPTSSTDVDINLRGEEDDIVAAAALAAAPAPATSADEIGMAISEEVIVRHRDLVIATELGHTRTGTIGVLQFDTSHIRDIEEALHNMVCLMETALPTLNSIPIRLLAAAVKYIMTRLLIAAVTVVPGKSMQTANQ</sequence>
<protein>
    <submittedName>
        <fullName evidence="2">Uncharacterized protein</fullName>
    </submittedName>
</protein>
<organism evidence="2 3">
    <name type="scientific">Diaporthe australafricana</name>
    <dbReference type="NCBI Taxonomy" id="127596"/>
    <lineage>
        <taxon>Eukaryota</taxon>
        <taxon>Fungi</taxon>
        <taxon>Dikarya</taxon>
        <taxon>Ascomycota</taxon>
        <taxon>Pezizomycotina</taxon>
        <taxon>Sordariomycetes</taxon>
        <taxon>Sordariomycetidae</taxon>
        <taxon>Diaporthales</taxon>
        <taxon>Diaporthaceae</taxon>
        <taxon>Diaporthe</taxon>
    </lineage>
</organism>
<feature type="region of interest" description="Disordered" evidence="1">
    <location>
        <begin position="1"/>
        <end position="40"/>
    </location>
</feature>
<reference evidence="2 3" key="1">
    <citation type="journal article" date="2024" name="IMA Fungus">
        <title>IMA Genome - F19 : A genome assembly and annotation guide to empower mycologists, including annotated draft genome sequences of Ceratocystis pirilliformis, Diaporthe australafricana, Fusarium ophioides, Paecilomyces lecythidis, and Sporothrix stenoceras.</title>
        <authorList>
            <person name="Aylward J."/>
            <person name="Wilson A.M."/>
            <person name="Visagie C.M."/>
            <person name="Spraker J."/>
            <person name="Barnes I."/>
            <person name="Buitendag C."/>
            <person name="Ceriani C."/>
            <person name="Del Mar Angel L."/>
            <person name="du Plessis D."/>
            <person name="Fuchs T."/>
            <person name="Gasser K."/>
            <person name="Kramer D."/>
            <person name="Li W."/>
            <person name="Munsamy K."/>
            <person name="Piso A."/>
            <person name="Price J.L."/>
            <person name="Sonnekus B."/>
            <person name="Thomas C."/>
            <person name="van der Nest A."/>
            <person name="van Dijk A."/>
            <person name="van Heerden A."/>
            <person name="van Vuuren N."/>
            <person name="Yilmaz N."/>
            <person name="Duong T.A."/>
            <person name="van der Merwe N.A."/>
            <person name="Wingfield M.J."/>
            <person name="Wingfield B.D."/>
        </authorList>
    </citation>
    <scope>NUCLEOTIDE SEQUENCE [LARGE SCALE GENOMIC DNA]</scope>
    <source>
        <strain evidence="2 3">CMW 18300</strain>
    </source>
</reference>
<keyword evidence="3" id="KW-1185">Reference proteome</keyword>
<name>A0ABR3XX78_9PEZI</name>